<evidence type="ECO:0000313" key="2">
    <source>
        <dbReference type="EMBL" id="CAA9480006.1"/>
    </source>
</evidence>
<dbReference type="CDD" id="cd00009">
    <property type="entry name" value="AAA"/>
    <property type="match status" value="1"/>
</dbReference>
<organism evidence="2">
    <name type="scientific">uncultured Solirubrobacteraceae bacterium</name>
    <dbReference type="NCBI Taxonomy" id="1162706"/>
    <lineage>
        <taxon>Bacteria</taxon>
        <taxon>Bacillati</taxon>
        <taxon>Actinomycetota</taxon>
        <taxon>Thermoleophilia</taxon>
        <taxon>Solirubrobacterales</taxon>
        <taxon>Solirubrobacteraceae</taxon>
        <taxon>environmental samples</taxon>
    </lineage>
</organism>
<sequence length="284" mass="31560">MRTVGAVSACPDDRCDGSGFVYDEARRVARPCSCRPSRLARRKAAAVAGRIPRRFRDSSFDREPVISIERVNPAVVREVRRYAKAVEQRLDEGRGMWFRGDVGTGKTTLAMLISKAAMEAGRTVAIYSLPRLLAMMRETYDDSVEMSLNGLIDRLCSVELLHVDDVGAEQSSPWVLEQLYTIVNTRYEDGRAIVLTTNLEDVPLRAQIGDRTVSRLYELCGDPLPVYGPDRRMEAHIRMPEMPVAPAAPAAAAWSPPGLAEVEDLEDAPVVYGMAPTRRRRPAE</sequence>
<dbReference type="PANTHER" id="PTHR30050">
    <property type="entry name" value="CHROMOSOMAL REPLICATION INITIATOR PROTEIN DNAA"/>
    <property type="match status" value="1"/>
</dbReference>
<protein>
    <recommendedName>
        <fullName evidence="1">IstB-like ATP-binding domain-containing protein</fullName>
    </recommendedName>
</protein>
<dbReference type="InterPro" id="IPR002611">
    <property type="entry name" value="IstB_ATP-bd"/>
</dbReference>
<dbReference type="GO" id="GO:0005524">
    <property type="term" value="F:ATP binding"/>
    <property type="evidence" value="ECO:0007669"/>
    <property type="project" value="InterPro"/>
</dbReference>
<name>A0A6J4RXQ9_9ACTN</name>
<feature type="domain" description="IstB-like ATP-binding" evidence="1">
    <location>
        <begin position="99"/>
        <end position="212"/>
    </location>
</feature>
<dbReference type="SUPFAM" id="SSF52540">
    <property type="entry name" value="P-loop containing nucleoside triphosphate hydrolases"/>
    <property type="match status" value="1"/>
</dbReference>
<accession>A0A6J4RXQ9</accession>
<dbReference type="Gene3D" id="3.40.50.300">
    <property type="entry name" value="P-loop containing nucleotide triphosphate hydrolases"/>
    <property type="match status" value="1"/>
</dbReference>
<evidence type="ECO:0000259" key="1">
    <source>
        <dbReference type="Pfam" id="PF01695"/>
    </source>
</evidence>
<dbReference type="AlphaFoldDB" id="A0A6J4RXQ9"/>
<dbReference type="GO" id="GO:0006260">
    <property type="term" value="P:DNA replication"/>
    <property type="evidence" value="ECO:0007669"/>
    <property type="project" value="TreeGrafter"/>
</dbReference>
<dbReference type="Pfam" id="PF01695">
    <property type="entry name" value="IstB_IS21"/>
    <property type="match status" value="1"/>
</dbReference>
<proteinExistence type="predicted"/>
<dbReference type="PANTHER" id="PTHR30050:SF4">
    <property type="entry name" value="ATP-BINDING PROTEIN RV3427C IN INSERTION SEQUENCE-RELATED"/>
    <property type="match status" value="1"/>
</dbReference>
<dbReference type="InterPro" id="IPR027417">
    <property type="entry name" value="P-loop_NTPase"/>
</dbReference>
<gene>
    <name evidence="2" type="ORF">AVDCRST_MAG38-1956</name>
</gene>
<dbReference type="EMBL" id="CADCVJ010000162">
    <property type="protein sequence ID" value="CAA9480006.1"/>
    <property type="molecule type" value="Genomic_DNA"/>
</dbReference>
<reference evidence="2" key="1">
    <citation type="submission" date="2020-02" db="EMBL/GenBank/DDBJ databases">
        <authorList>
            <person name="Meier V. D."/>
        </authorList>
    </citation>
    <scope>NUCLEOTIDE SEQUENCE</scope>
    <source>
        <strain evidence="2">AVDCRST_MAG38</strain>
    </source>
</reference>